<accession>A0AAV7RBF3</accession>
<organism evidence="2 3">
    <name type="scientific">Pleurodeles waltl</name>
    <name type="common">Iberian ribbed newt</name>
    <dbReference type="NCBI Taxonomy" id="8319"/>
    <lineage>
        <taxon>Eukaryota</taxon>
        <taxon>Metazoa</taxon>
        <taxon>Chordata</taxon>
        <taxon>Craniata</taxon>
        <taxon>Vertebrata</taxon>
        <taxon>Euteleostomi</taxon>
        <taxon>Amphibia</taxon>
        <taxon>Batrachia</taxon>
        <taxon>Caudata</taxon>
        <taxon>Salamandroidea</taxon>
        <taxon>Salamandridae</taxon>
        <taxon>Pleurodelinae</taxon>
        <taxon>Pleurodeles</taxon>
    </lineage>
</organism>
<name>A0AAV7RBF3_PLEWA</name>
<feature type="chain" id="PRO_5043911048" description="Secreted protein" evidence="1">
    <location>
        <begin position="24"/>
        <end position="69"/>
    </location>
</feature>
<sequence>MPVAGGVLCRVIPAVLLMASARSSLESLIPLTPFIWPPLVAHTVPRVAKSSGACKGSRKRVTLLDVFMA</sequence>
<evidence type="ECO:0000256" key="1">
    <source>
        <dbReference type="SAM" id="SignalP"/>
    </source>
</evidence>
<feature type="signal peptide" evidence="1">
    <location>
        <begin position="1"/>
        <end position="23"/>
    </location>
</feature>
<evidence type="ECO:0000313" key="2">
    <source>
        <dbReference type="EMBL" id="KAJ1148113.1"/>
    </source>
</evidence>
<evidence type="ECO:0008006" key="4">
    <source>
        <dbReference type="Google" id="ProtNLM"/>
    </source>
</evidence>
<comment type="caution">
    <text evidence="2">The sequence shown here is derived from an EMBL/GenBank/DDBJ whole genome shotgun (WGS) entry which is preliminary data.</text>
</comment>
<evidence type="ECO:0000313" key="3">
    <source>
        <dbReference type="Proteomes" id="UP001066276"/>
    </source>
</evidence>
<gene>
    <name evidence="2" type="ORF">NDU88_000953</name>
</gene>
<keyword evidence="1" id="KW-0732">Signal</keyword>
<dbReference type="Proteomes" id="UP001066276">
    <property type="component" value="Chromosome 5"/>
</dbReference>
<protein>
    <recommendedName>
        <fullName evidence="4">Secreted protein</fullName>
    </recommendedName>
</protein>
<keyword evidence="3" id="KW-1185">Reference proteome</keyword>
<proteinExistence type="predicted"/>
<reference evidence="2" key="1">
    <citation type="journal article" date="2022" name="bioRxiv">
        <title>Sequencing and chromosome-scale assembly of the giantPleurodeles waltlgenome.</title>
        <authorList>
            <person name="Brown T."/>
            <person name="Elewa A."/>
            <person name="Iarovenko S."/>
            <person name="Subramanian E."/>
            <person name="Araus A.J."/>
            <person name="Petzold A."/>
            <person name="Susuki M."/>
            <person name="Suzuki K.-i.T."/>
            <person name="Hayashi T."/>
            <person name="Toyoda A."/>
            <person name="Oliveira C."/>
            <person name="Osipova E."/>
            <person name="Leigh N.D."/>
            <person name="Simon A."/>
            <person name="Yun M.H."/>
        </authorList>
    </citation>
    <scope>NUCLEOTIDE SEQUENCE</scope>
    <source>
        <strain evidence="2">20211129_DDA</strain>
        <tissue evidence="2">Liver</tissue>
    </source>
</reference>
<dbReference type="AlphaFoldDB" id="A0AAV7RBF3"/>
<dbReference type="EMBL" id="JANPWB010000009">
    <property type="protein sequence ID" value="KAJ1148113.1"/>
    <property type="molecule type" value="Genomic_DNA"/>
</dbReference>